<dbReference type="Proteomes" id="UP000271374">
    <property type="component" value="Unassembled WGS sequence"/>
</dbReference>
<feature type="transmembrane region" description="Helical" evidence="6">
    <location>
        <begin position="235"/>
        <end position="253"/>
    </location>
</feature>
<evidence type="ECO:0000256" key="4">
    <source>
        <dbReference type="ARBA" id="ARBA00022989"/>
    </source>
</evidence>
<comment type="caution">
    <text evidence="8">The sequence shown here is derived from an EMBL/GenBank/DDBJ whole genome shotgun (WGS) entry which is preliminary data.</text>
</comment>
<keyword evidence="2" id="KW-0813">Transport</keyword>
<dbReference type="InterPro" id="IPR011701">
    <property type="entry name" value="MFS"/>
</dbReference>
<feature type="transmembrane region" description="Helical" evidence="6">
    <location>
        <begin position="336"/>
        <end position="358"/>
    </location>
</feature>
<feature type="transmembrane region" description="Helical" evidence="6">
    <location>
        <begin position="92"/>
        <end position="112"/>
    </location>
</feature>
<dbReference type="PANTHER" id="PTHR23526:SF4">
    <property type="entry name" value="INTEGRAL MEMBRANE TRANSPORT PROTEIN"/>
    <property type="match status" value="1"/>
</dbReference>
<protein>
    <submittedName>
        <fullName evidence="8">MFS transporter</fullName>
    </submittedName>
</protein>
<evidence type="ECO:0000256" key="6">
    <source>
        <dbReference type="SAM" id="Phobius"/>
    </source>
</evidence>
<dbReference type="PANTHER" id="PTHR23526">
    <property type="entry name" value="INTEGRAL MEMBRANE TRANSPORT PROTEIN-RELATED"/>
    <property type="match status" value="1"/>
</dbReference>
<evidence type="ECO:0000313" key="9">
    <source>
        <dbReference type="Proteomes" id="UP000271374"/>
    </source>
</evidence>
<evidence type="ECO:0000313" key="8">
    <source>
        <dbReference type="EMBL" id="RTR29946.1"/>
    </source>
</evidence>
<feature type="domain" description="Major facilitator superfamily (MFS) profile" evidence="7">
    <location>
        <begin position="1"/>
        <end position="377"/>
    </location>
</feature>
<evidence type="ECO:0000256" key="3">
    <source>
        <dbReference type="ARBA" id="ARBA00022692"/>
    </source>
</evidence>
<feature type="transmembrane region" description="Helical" evidence="6">
    <location>
        <begin position="155"/>
        <end position="173"/>
    </location>
</feature>
<dbReference type="Gene3D" id="1.20.1250.20">
    <property type="entry name" value="MFS general substrate transporter like domains"/>
    <property type="match status" value="2"/>
</dbReference>
<keyword evidence="9" id="KW-1185">Reference proteome</keyword>
<comment type="subcellular location">
    <subcellularLocation>
        <location evidence="1">Cell membrane</location>
        <topology evidence="1">Multi-pass membrane protein</topology>
    </subcellularLocation>
</comment>
<gene>
    <name evidence="8" type="ORF">EKG37_13665</name>
</gene>
<keyword evidence="4 6" id="KW-1133">Transmembrane helix</keyword>
<dbReference type="AlphaFoldDB" id="A0A3S0I8L4"/>
<organism evidence="8 9">
    <name type="scientific">Bacillus yapensis</name>
    <dbReference type="NCBI Taxonomy" id="2492960"/>
    <lineage>
        <taxon>Bacteria</taxon>
        <taxon>Bacillati</taxon>
        <taxon>Bacillota</taxon>
        <taxon>Bacilli</taxon>
        <taxon>Bacillales</taxon>
        <taxon>Bacillaceae</taxon>
        <taxon>Bacillus</taxon>
    </lineage>
</organism>
<dbReference type="Pfam" id="PF07690">
    <property type="entry name" value="MFS_1"/>
    <property type="match status" value="1"/>
</dbReference>
<name>A0A3S0I8L4_9BACI</name>
<sequence length="385" mass="41578">MQLLMFLGIQLFVSIVLQGTKPIVSLYADSLGASAVEIGILVSAYAFLPMLLAIKIGKVLDRIGAKKLTLYGAIGMLIAVIVPIYVPNYYALVFTQLVIGCSVICCLISMQKTIGNLPGNRDKLIALFSLIGAMGEFIGPVQMSFIYEHLGIKETFGMSIILLLFVILMVLVLPKTSWRKIENSTTSHGSTFALLANMNLRKAMIISGLVLSSKDLFVAYFPIYGTDIGLRPSTIGLIISVTAVSAMVVRILQFPLVNRFGRGRVLTGTLLLSAICFLLIPLFSKIYILFLISALLGLGLGLGQPLSLVFALNVSKTERHGEVLGLRLTINRVSQFTAPFAFGGVGMIAGVGTIFYIIGSVIFMGMFFTKINGEATEGLDEKNIS</sequence>
<dbReference type="InterPro" id="IPR036259">
    <property type="entry name" value="MFS_trans_sf"/>
</dbReference>
<feature type="transmembrane region" description="Helical" evidence="6">
    <location>
        <begin position="68"/>
        <end position="86"/>
    </location>
</feature>
<dbReference type="InterPro" id="IPR020846">
    <property type="entry name" value="MFS_dom"/>
</dbReference>
<feature type="transmembrane region" description="Helical" evidence="6">
    <location>
        <begin position="265"/>
        <end position="283"/>
    </location>
</feature>
<feature type="transmembrane region" description="Helical" evidence="6">
    <location>
        <begin position="203"/>
        <end position="223"/>
    </location>
</feature>
<accession>A0A3S0I8L4</accession>
<dbReference type="InterPro" id="IPR052528">
    <property type="entry name" value="Sugar_transport-like"/>
</dbReference>
<evidence type="ECO:0000259" key="7">
    <source>
        <dbReference type="PROSITE" id="PS50850"/>
    </source>
</evidence>
<evidence type="ECO:0000256" key="5">
    <source>
        <dbReference type="ARBA" id="ARBA00023136"/>
    </source>
</evidence>
<evidence type="ECO:0000256" key="2">
    <source>
        <dbReference type="ARBA" id="ARBA00022448"/>
    </source>
</evidence>
<dbReference type="GO" id="GO:0005886">
    <property type="term" value="C:plasma membrane"/>
    <property type="evidence" value="ECO:0007669"/>
    <property type="project" value="UniProtKB-SubCell"/>
</dbReference>
<feature type="transmembrane region" description="Helical" evidence="6">
    <location>
        <begin position="34"/>
        <end position="56"/>
    </location>
</feature>
<keyword evidence="3 6" id="KW-0812">Transmembrane</keyword>
<dbReference type="GO" id="GO:0022857">
    <property type="term" value="F:transmembrane transporter activity"/>
    <property type="evidence" value="ECO:0007669"/>
    <property type="project" value="InterPro"/>
</dbReference>
<dbReference type="RefSeq" id="WP_126409222.1">
    <property type="nucleotide sequence ID" value="NZ_RXNT01000011.1"/>
</dbReference>
<reference evidence="8 9" key="1">
    <citation type="submission" date="2018-12" db="EMBL/GenBank/DDBJ databases">
        <title>Bacillus yapensis draft genome sequence.</title>
        <authorList>
            <person name="Yu L."/>
            <person name="Xu X."/>
            <person name="Tang X."/>
        </authorList>
    </citation>
    <scope>NUCLEOTIDE SEQUENCE [LARGE SCALE GENOMIC DNA]</scope>
    <source>
        <strain evidence="8 9">XXST-01</strain>
    </source>
</reference>
<keyword evidence="5 6" id="KW-0472">Membrane</keyword>
<dbReference type="SUPFAM" id="SSF103473">
    <property type="entry name" value="MFS general substrate transporter"/>
    <property type="match status" value="1"/>
</dbReference>
<dbReference type="OrthoDB" id="4822895at2"/>
<feature type="transmembrane region" description="Helical" evidence="6">
    <location>
        <begin position="124"/>
        <end position="143"/>
    </location>
</feature>
<evidence type="ECO:0000256" key="1">
    <source>
        <dbReference type="ARBA" id="ARBA00004651"/>
    </source>
</evidence>
<dbReference type="EMBL" id="RXNT01000011">
    <property type="protein sequence ID" value="RTR29946.1"/>
    <property type="molecule type" value="Genomic_DNA"/>
</dbReference>
<proteinExistence type="predicted"/>
<dbReference type="PROSITE" id="PS50850">
    <property type="entry name" value="MFS"/>
    <property type="match status" value="1"/>
</dbReference>